<evidence type="ECO:0000256" key="1">
    <source>
        <dbReference type="SAM" id="MobiDB-lite"/>
    </source>
</evidence>
<evidence type="ECO:0000313" key="3">
    <source>
        <dbReference type="EMBL" id="GAA4423386.1"/>
    </source>
</evidence>
<organism evidence="3 4">
    <name type="scientific">Georgenia halophila</name>
    <dbReference type="NCBI Taxonomy" id="620889"/>
    <lineage>
        <taxon>Bacteria</taxon>
        <taxon>Bacillati</taxon>
        <taxon>Actinomycetota</taxon>
        <taxon>Actinomycetes</taxon>
        <taxon>Micrococcales</taxon>
        <taxon>Bogoriellaceae</taxon>
        <taxon>Georgenia</taxon>
    </lineage>
</organism>
<comment type="caution">
    <text evidence="3">The sequence shown here is derived from an EMBL/GenBank/DDBJ whole genome shotgun (WGS) entry which is preliminary data.</text>
</comment>
<feature type="transmembrane region" description="Helical" evidence="2">
    <location>
        <begin position="51"/>
        <end position="67"/>
    </location>
</feature>
<reference evidence="4" key="1">
    <citation type="journal article" date="2019" name="Int. J. Syst. Evol. Microbiol.">
        <title>The Global Catalogue of Microorganisms (GCM) 10K type strain sequencing project: providing services to taxonomists for standard genome sequencing and annotation.</title>
        <authorList>
            <consortium name="The Broad Institute Genomics Platform"/>
            <consortium name="The Broad Institute Genome Sequencing Center for Infectious Disease"/>
            <person name="Wu L."/>
            <person name="Ma J."/>
        </authorList>
    </citation>
    <scope>NUCLEOTIDE SEQUENCE [LARGE SCALE GENOMIC DNA]</scope>
    <source>
        <strain evidence="4">JCM 17810</strain>
    </source>
</reference>
<accession>A0ABP8L5U6</accession>
<proteinExistence type="predicted"/>
<evidence type="ECO:0000313" key="4">
    <source>
        <dbReference type="Proteomes" id="UP001500622"/>
    </source>
</evidence>
<keyword evidence="2" id="KW-1133">Transmembrane helix</keyword>
<name>A0ABP8L5U6_9MICO</name>
<dbReference type="Proteomes" id="UP001500622">
    <property type="component" value="Unassembled WGS sequence"/>
</dbReference>
<evidence type="ECO:0008006" key="5">
    <source>
        <dbReference type="Google" id="ProtNLM"/>
    </source>
</evidence>
<feature type="region of interest" description="Disordered" evidence="1">
    <location>
        <begin position="1"/>
        <end position="23"/>
    </location>
</feature>
<feature type="transmembrane region" description="Helical" evidence="2">
    <location>
        <begin position="79"/>
        <end position="97"/>
    </location>
</feature>
<dbReference type="EMBL" id="BAABGN010000008">
    <property type="protein sequence ID" value="GAA4423386.1"/>
    <property type="molecule type" value="Genomic_DNA"/>
</dbReference>
<evidence type="ECO:0000256" key="2">
    <source>
        <dbReference type="SAM" id="Phobius"/>
    </source>
</evidence>
<protein>
    <recommendedName>
        <fullName evidence="5">DUF4190 domain-containing protein</fullName>
    </recommendedName>
</protein>
<sequence>MMTGTGEPYGTGERSAQSVSRRPGRVVAQVAGGALCGALMLAGMAFRPIEATAVGLVVVAVCAIVAVRRRRAGNRGAGAVAVAVGTGALVVLALWWISVLVHLEPDQVTDGGGTA</sequence>
<gene>
    <name evidence="3" type="ORF">GCM10023169_18930</name>
</gene>
<keyword evidence="2" id="KW-0812">Transmembrane</keyword>
<keyword evidence="2" id="KW-0472">Membrane</keyword>
<keyword evidence="4" id="KW-1185">Reference proteome</keyword>